<dbReference type="InterPro" id="IPR007150">
    <property type="entry name" value="HUS1/Mec3"/>
</dbReference>
<comment type="subcellular location">
    <subcellularLocation>
        <location evidence="1">Nucleus</location>
    </subcellularLocation>
</comment>
<name>A0A9W7ZLR4_9FUNG</name>
<comment type="similarity">
    <text evidence="2 4">Belongs to the HUS1 family.</text>
</comment>
<protein>
    <recommendedName>
        <fullName evidence="4">Checkpoint protein</fullName>
    </recommendedName>
</protein>
<dbReference type="GO" id="GO:0030896">
    <property type="term" value="C:checkpoint clamp complex"/>
    <property type="evidence" value="ECO:0007669"/>
    <property type="project" value="InterPro"/>
</dbReference>
<dbReference type="GO" id="GO:0006289">
    <property type="term" value="P:nucleotide-excision repair"/>
    <property type="evidence" value="ECO:0007669"/>
    <property type="project" value="TreeGrafter"/>
</dbReference>
<organism evidence="6 7">
    <name type="scientific">Tieghemiomyces parasiticus</name>
    <dbReference type="NCBI Taxonomy" id="78921"/>
    <lineage>
        <taxon>Eukaryota</taxon>
        <taxon>Fungi</taxon>
        <taxon>Fungi incertae sedis</taxon>
        <taxon>Zoopagomycota</taxon>
        <taxon>Kickxellomycotina</taxon>
        <taxon>Dimargaritomycetes</taxon>
        <taxon>Dimargaritales</taxon>
        <taxon>Dimargaritaceae</taxon>
        <taxon>Tieghemiomyces</taxon>
    </lineage>
</organism>
<evidence type="ECO:0000256" key="3">
    <source>
        <dbReference type="ARBA" id="ARBA00023242"/>
    </source>
</evidence>
<dbReference type="GO" id="GO:0005730">
    <property type="term" value="C:nucleolus"/>
    <property type="evidence" value="ECO:0007669"/>
    <property type="project" value="InterPro"/>
</dbReference>
<dbReference type="Proteomes" id="UP001150569">
    <property type="component" value="Unassembled WGS sequence"/>
</dbReference>
<accession>A0A9W7ZLR4</accession>
<dbReference type="Pfam" id="PF04005">
    <property type="entry name" value="Hus1"/>
    <property type="match status" value="1"/>
</dbReference>
<keyword evidence="3" id="KW-0539">Nucleus</keyword>
<proteinExistence type="inferred from homology"/>
<dbReference type="OrthoDB" id="337750at2759"/>
<dbReference type="GO" id="GO:0000724">
    <property type="term" value="P:double-strand break repair via homologous recombination"/>
    <property type="evidence" value="ECO:0007669"/>
    <property type="project" value="TreeGrafter"/>
</dbReference>
<comment type="caution">
    <text evidence="6">The sequence shown here is derived from an EMBL/GenBank/DDBJ whole genome shotgun (WGS) entry which is preliminary data.</text>
</comment>
<dbReference type="GO" id="GO:0035861">
    <property type="term" value="C:site of double-strand break"/>
    <property type="evidence" value="ECO:0007669"/>
    <property type="project" value="TreeGrafter"/>
</dbReference>
<keyword evidence="7" id="KW-1185">Reference proteome</keyword>
<dbReference type="Gene3D" id="3.70.10.10">
    <property type="match status" value="1"/>
</dbReference>
<dbReference type="InterPro" id="IPR016580">
    <property type="entry name" value="HUS1"/>
</dbReference>
<feature type="region of interest" description="Disordered" evidence="5">
    <location>
        <begin position="197"/>
        <end position="217"/>
    </location>
</feature>
<gene>
    <name evidence="6" type="primary">hus1</name>
    <name evidence="6" type="ORF">IWQ60_012053</name>
</gene>
<dbReference type="GO" id="GO:0031573">
    <property type="term" value="P:mitotic intra-S DNA damage checkpoint signaling"/>
    <property type="evidence" value="ECO:0007669"/>
    <property type="project" value="TreeGrafter"/>
</dbReference>
<dbReference type="EMBL" id="JANBPT010001578">
    <property type="protein sequence ID" value="KAJ1906549.1"/>
    <property type="molecule type" value="Genomic_DNA"/>
</dbReference>
<evidence type="ECO:0000256" key="2">
    <source>
        <dbReference type="ARBA" id="ARBA00005563"/>
    </source>
</evidence>
<evidence type="ECO:0000256" key="5">
    <source>
        <dbReference type="SAM" id="MobiDB-lite"/>
    </source>
</evidence>
<dbReference type="GO" id="GO:0044778">
    <property type="term" value="P:meiotic DNA integrity checkpoint signaling"/>
    <property type="evidence" value="ECO:0007669"/>
    <property type="project" value="TreeGrafter"/>
</dbReference>
<reference evidence="6" key="1">
    <citation type="submission" date="2022-07" db="EMBL/GenBank/DDBJ databases">
        <title>Phylogenomic reconstructions and comparative analyses of Kickxellomycotina fungi.</title>
        <authorList>
            <person name="Reynolds N.K."/>
            <person name="Stajich J.E."/>
            <person name="Barry K."/>
            <person name="Grigoriev I.V."/>
            <person name="Crous P."/>
            <person name="Smith M.E."/>
        </authorList>
    </citation>
    <scope>NUCLEOTIDE SEQUENCE</scope>
    <source>
        <strain evidence="6">RSA 861</strain>
    </source>
</reference>
<feature type="compositionally biased region" description="Low complexity" evidence="5">
    <location>
        <begin position="204"/>
        <end position="217"/>
    </location>
</feature>
<dbReference type="PANTHER" id="PTHR12900">
    <property type="entry name" value="MITOTIC AND DNA DAMAGE CHECKPOINT PROTEIN HUS1"/>
    <property type="match status" value="1"/>
</dbReference>
<dbReference type="PIRSF" id="PIRSF011312">
    <property type="entry name" value="Cell_cycle_HUS1"/>
    <property type="match status" value="1"/>
</dbReference>
<evidence type="ECO:0000313" key="7">
    <source>
        <dbReference type="Proteomes" id="UP001150569"/>
    </source>
</evidence>
<evidence type="ECO:0000313" key="6">
    <source>
        <dbReference type="EMBL" id="KAJ1906549.1"/>
    </source>
</evidence>
<sequence length="283" mass="31552">MAQSFEKLAKSCILRFDPESLRFIVKTDTEGGVQVWSQLAPDHIFSEYHVASAYNNEINLEVVLDHLLRALKSSTNALSVAMRLTKKEGIPILSIIISNQSRTGKIMSLSQDVPVRALTALQVEHIKEPIVPEPQVNILMPSLSNVRTIVDRMRSISNTLEVSASTNGEFRLKAQSELVEIVTYYKNLLNPELELSSQLDGTDGQESTSGQSSSSRGFSSAQVDIRNFIKFLYSHHVAPNNVVCCIIENFALVMHVYVNSSTTSFFGQQQFAALTYYIPVKHQ</sequence>
<dbReference type="GO" id="GO:0000723">
    <property type="term" value="P:telomere maintenance"/>
    <property type="evidence" value="ECO:0007669"/>
    <property type="project" value="TreeGrafter"/>
</dbReference>
<dbReference type="GO" id="GO:0033314">
    <property type="term" value="P:mitotic DNA replication checkpoint signaling"/>
    <property type="evidence" value="ECO:0007669"/>
    <property type="project" value="TreeGrafter"/>
</dbReference>
<evidence type="ECO:0000256" key="1">
    <source>
        <dbReference type="ARBA" id="ARBA00004123"/>
    </source>
</evidence>
<dbReference type="AlphaFoldDB" id="A0A9W7ZLR4"/>
<evidence type="ECO:0000256" key="4">
    <source>
        <dbReference type="PIRNR" id="PIRNR011312"/>
    </source>
</evidence>
<dbReference type="PANTHER" id="PTHR12900:SF0">
    <property type="entry name" value="CHECKPOINT PROTEIN"/>
    <property type="match status" value="1"/>
</dbReference>